<feature type="signal peptide" evidence="1">
    <location>
        <begin position="1"/>
        <end position="22"/>
    </location>
</feature>
<proteinExistence type="predicted"/>
<dbReference type="GO" id="GO:0043709">
    <property type="term" value="P:cell adhesion involved in single-species biofilm formation"/>
    <property type="evidence" value="ECO:0007669"/>
    <property type="project" value="TreeGrafter"/>
</dbReference>
<feature type="domain" description="Fimbrial-type adhesion" evidence="2">
    <location>
        <begin position="31"/>
        <end position="173"/>
    </location>
</feature>
<feature type="chain" id="PRO_5019859241" evidence="1">
    <location>
        <begin position="23"/>
        <end position="176"/>
    </location>
</feature>
<dbReference type="SUPFAM" id="SSF49401">
    <property type="entry name" value="Bacterial adhesins"/>
    <property type="match status" value="1"/>
</dbReference>
<dbReference type="InterPro" id="IPR050263">
    <property type="entry name" value="Bact_Fimbrial_Adh_Pro"/>
</dbReference>
<dbReference type="InterPro" id="IPR000259">
    <property type="entry name" value="Adhesion_dom_fimbrial"/>
</dbReference>
<dbReference type="RefSeq" id="WP_012906436.1">
    <property type="nucleotide sequence ID" value="NZ_CAJTBI010000007.1"/>
</dbReference>
<reference evidence="3" key="1">
    <citation type="submission" date="2019-03" db="EMBL/GenBank/DDBJ databases">
        <title>Complete genome sequence of enteropathogenic Citrobacter rodentium strain DBS100.</title>
        <authorList>
            <person name="Popov G."/>
            <person name="Fiebig A."/>
            <person name="Shideler S."/>
            <person name="Coombes B."/>
            <person name="Savchenko A."/>
        </authorList>
    </citation>
    <scope>NUCLEOTIDE SEQUENCE</scope>
    <source>
        <strain evidence="3">DBS100</strain>
    </source>
</reference>
<keyword evidence="1" id="KW-0732">Signal</keyword>
<accession>A0A482PEJ4</accession>
<dbReference type="InterPro" id="IPR008966">
    <property type="entry name" value="Adhesion_dom_sf"/>
</dbReference>
<evidence type="ECO:0000256" key="1">
    <source>
        <dbReference type="SAM" id="SignalP"/>
    </source>
</evidence>
<dbReference type="NCBIfam" id="NF011766">
    <property type="entry name" value="PRK15220.1"/>
    <property type="match status" value="1"/>
</dbReference>
<dbReference type="OMA" id="KCTNTAN"/>
<dbReference type="PANTHER" id="PTHR33420">
    <property type="entry name" value="FIMBRIAL SUBUNIT ELFA-RELATED"/>
    <property type="match status" value="1"/>
</dbReference>
<evidence type="ECO:0000259" key="2">
    <source>
        <dbReference type="Pfam" id="PF00419"/>
    </source>
</evidence>
<dbReference type="Pfam" id="PF00419">
    <property type="entry name" value="Fimbrial"/>
    <property type="match status" value="1"/>
</dbReference>
<dbReference type="InterPro" id="IPR036937">
    <property type="entry name" value="Adhesion_dom_fimbrial_sf"/>
</dbReference>
<dbReference type="PANTHER" id="PTHR33420:SF32">
    <property type="entry name" value="FIMBRIAL-LIKE PROTEIN"/>
    <property type="match status" value="1"/>
</dbReference>
<dbReference type="Gene3D" id="2.60.40.1090">
    <property type="entry name" value="Fimbrial-type adhesion domain"/>
    <property type="match status" value="1"/>
</dbReference>
<dbReference type="GO" id="GO:0009289">
    <property type="term" value="C:pilus"/>
    <property type="evidence" value="ECO:0007669"/>
    <property type="project" value="InterPro"/>
</dbReference>
<dbReference type="EMBL" id="CP038008">
    <property type="protein sequence ID" value="QBY28751.1"/>
    <property type="molecule type" value="Genomic_DNA"/>
</dbReference>
<dbReference type="AlphaFoldDB" id="A0A482PEJ4"/>
<gene>
    <name evidence="3" type="primary">yehD</name>
    <name evidence="3" type="ORF">E2R62_07720</name>
</gene>
<sequence>MKNSVIAAAVLSAIFMSAGAYAADEDMGELKINGEIVGTSCTFQGDKSATIELSKVGVDRFAGLIAGQVYSGYTSPEVMLKVKCSKNDNPRISFNSSQFVANNITKNNSEDNGAGFAVYLNGRQVTPDAAGVLALKPEEGVDGVYTLKFSARYAVAANNVKAGAVESVLTMTVLTD</sequence>
<name>A0A482PEJ4_CITRO</name>
<organism evidence="3">
    <name type="scientific">Citrobacter rodentium</name>
    <dbReference type="NCBI Taxonomy" id="67825"/>
    <lineage>
        <taxon>Bacteria</taxon>
        <taxon>Pseudomonadati</taxon>
        <taxon>Pseudomonadota</taxon>
        <taxon>Gammaproteobacteria</taxon>
        <taxon>Enterobacterales</taxon>
        <taxon>Enterobacteriaceae</taxon>
        <taxon>Citrobacter</taxon>
    </lineage>
</organism>
<protein>
    <submittedName>
        <fullName evidence="3">Fimbrial protein YehD</fullName>
    </submittedName>
</protein>
<evidence type="ECO:0000313" key="3">
    <source>
        <dbReference type="EMBL" id="QBY28751.1"/>
    </source>
</evidence>